<feature type="domain" description="Glycosyltransferase 2-like" evidence="1">
    <location>
        <begin position="6"/>
        <end position="137"/>
    </location>
</feature>
<proteinExistence type="predicted"/>
<dbReference type="AlphaFoldDB" id="A0A098QU40"/>
<dbReference type="EMBL" id="JNUP01000069">
    <property type="protein sequence ID" value="KGE71121.1"/>
    <property type="molecule type" value="Genomic_DNA"/>
</dbReference>
<dbReference type="Gene3D" id="3.90.550.10">
    <property type="entry name" value="Spore Coat Polysaccharide Biosynthesis Protein SpsA, Chain A"/>
    <property type="match status" value="1"/>
</dbReference>
<name>A0A098QU40_9SPIO</name>
<dbReference type="OrthoDB" id="9771846at2"/>
<evidence type="ECO:0000313" key="3">
    <source>
        <dbReference type="Proteomes" id="UP000029692"/>
    </source>
</evidence>
<dbReference type="InterPro" id="IPR001173">
    <property type="entry name" value="Glyco_trans_2-like"/>
</dbReference>
<dbReference type="PANTHER" id="PTHR43179:SF7">
    <property type="entry name" value="RHAMNOSYLTRANSFERASE WBBL"/>
    <property type="match status" value="1"/>
</dbReference>
<dbReference type="Pfam" id="PF00535">
    <property type="entry name" value="Glycos_transf_2"/>
    <property type="match status" value="1"/>
</dbReference>
<dbReference type="RefSeq" id="WP_037549219.1">
    <property type="nucleotide sequence ID" value="NZ_JNUP01000069.1"/>
</dbReference>
<keyword evidence="3" id="KW-1185">Reference proteome</keyword>
<dbReference type="eggNOG" id="COG1216">
    <property type="taxonomic scope" value="Bacteria"/>
</dbReference>
<sequence length="253" mass="29848">MNYALLIVTHNHARYLPRLIESIKNQNYKNTYFCDAASTDGSAEIIESRGFQSQILKKTKLESFSKNNNDLIRVFNLRPDVFILLNPDTYFEIDFISPILSIFEENQKIGIACPQLINFDGSLQDNIRSYPGLHGFFKNRLGIEILKDNKPRQSQNYWCLGACMFIRANLTREGDMLLDERYRLYCEDSDVCFNAIQEGYIIKKFPDLCVYHDLQEESRVKILSKKNFWNIQSIFKFLLKWNFKYFPYIFSKS</sequence>
<reference evidence="2 3" key="1">
    <citation type="submission" date="2014-05" db="EMBL/GenBank/DDBJ databases">
        <title>De novo Genome Sequence of Spirocheata sp.</title>
        <authorList>
            <person name="Shivani Y."/>
            <person name="Subhash Y."/>
            <person name="Tushar L."/>
            <person name="Sasikala C."/>
            <person name="Ramana C.V."/>
        </authorList>
    </citation>
    <scope>NUCLEOTIDE SEQUENCE [LARGE SCALE GENOMIC DNA]</scope>
    <source>
        <strain evidence="2 3">JC230</strain>
    </source>
</reference>
<protein>
    <recommendedName>
        <fullName evidence="1">Glycosyltransferase 2-like domain-containing protein</fullName>
    </recommendedName>
</protein>
<dbReference type="InterPro" id="IPR029044">
    <property type="entry name" value="Nucleotide-diphossugar_trans"/>
</dbReference>
<gene>
    <name evidence="2" type="ORF">DC28_12790</name>
</gene>
<organism evidence="2 3">
    <name type="scientific">Spirochaeta lutea</name>
    <dbReference type="NCBI Taxonomy" id="1480694"/>
    <lineage>
        <taxon>Bacteria</taxon>
        <taxon>Pseudomonadati</taxon>
        <taxon>Spirochaetota</taxon>
        <taxon>Spirochaetia</taxon>
        <taxon>Spirochaetales</taxon>
        <taxon>Spirochaetaceae</taxon>
        <taxon>Spirochaeta</taxon>
    </lineage>
</organism>
<dbReference type="SUPFAM" id="SSF53448">
    <property type="entry name" value="Nucleotide-diphospho-sugar transferases"/>
    <property type="match status" value="1"/>
</dbReference>
<dbReference type="Proteomes" id="UP000029692">
    <property type="component" value="Unassembled WGS sequence"/>
</dbReference>
<dbReference type="STRING" id="1480694.DC28_12790"/>
<comment type="caution">
    <text evidence="2">The sequence shown here is derived from an EMBL/GenBank/DDBJ whole genome shotgun (WGS) entry which is preliminary data.</text>
</comment>
<evidence type="ECO:0000313" key="2">
    <source>
        <dbReference type="EMBL" id="KGE71121.1"/>
    </source>
</evidence>
<dbReference type="PANTHER" id="PTHR43179">
    <property type="entry name" value="RHAMNOSYLTRANSFERASE WBBL"/>
    <property type="match status" value="1"/>
</dbReference>
<accession>A0A098QU40</accession>
<evidence type="ECO:0000259" key="1">
    <source>
        <dbReference type="Pfam" id="PF00535"/>
    </source>
</evidence>